<keyword evidence="7" id="KW-0067">ATP-binding</keyword>
<comment type="catalytic activity">
    <reaction evidence="1">
        <text>ATP + protein L-histidine = ADP + protein N-phospho-L-histidine.</text>
        <dbReference type="EC" id="2.7.13.3"/>
    </reaction>
</comment>
<dbReference type="Gene3D" id="3.30.565.10">
    <property type="entry name" value="Histidine kinase-like ATPase, C-terminal domain"/>
    <property type="match status" value="1"/>
</dbReference>
<evidence type="ECO:0000256" key="5">
    <source>
        <dbReference type="ARBA" id="ARBA00022741"/>
    </source>
</evidence>
<dbReference type="InterPro" id="IPR050482">
    <property type="entry name" value="Sensor_HK_TwoCompSys"/>
</dbReference>
<feature type="domain" description="Signal transduction histidine kinase subgroup 3 dimerisation and phosphoacceptor" evidence="13">
    <location>
        <begin position="297"/>
        <end position="365"/>
    </location>
</feature>
<sequence>MLGRDRTDFVGCRAAVGLRRRAQARTPRTPGVVRPPSLAADDRRDHLAYGRAMSRRQQRWEERTRRWGERERRRAEWQQRHWEDHVRQQARRWEKHAHHGENLARRWEAKGRSWEARWEHRQSPAGAAVGGVGILTVGGTLLAEQTFEGFHALDSRGWVLLVLAPLLLGARRKAPIAVALLVTAVLSAYYLLGYPPGPGFLAVLVALNAVQTESRRWAAWTIAVVGFSAFTAVDLTLVEGPTVPVGGVIAAALWTALVMMGAEAGRAGRERAQEYQARRAEAERSRLEGERRRVSDERLRIAREVHDLLGHHLSLINVQSGVALHLMDASATSEAELRASLSAIKQSSKDALVELRATVNALRGVDEDAPRQPTPTLDRLDDLLAGATATGLEVTLTRRGEPPEALPARVDLAAFRIVQEALTNVRRHAGPVSAVVTLEYGEDTLVVQIDDPGPDGARPDVHLDRIDEPPPGGGNGIPGMRERAQSVGGTLQAGPAPDGGFRVRAELPL</sequence>
<keyword evidence="16" id="KW-1185">Reference proteome</keyword>
<evidence type="ECO:0000256" key="10">
    <source>
        <dbReference type="SAM" id="MobiDB-lite"/>
    </source>
</evidence>
<dbReference type="Proteomes" id="UP001500967">
    <property type="component" value="Unassembled WGS sequence"/>
</dbReference>
<keyword evidence="8" id="KW-0902">Two-component regulatory system</keyword>
<name>A0ABN0V1J8_9ACTN</name>
<evidence type="ECO:0000259" key="12">
    <source>
        <dbReference type="Pfam" id="PF02518"/>
    </source>
</evidence>
<organism evidence="15 16">
    <name type="scientific">Cryptosporangium japonicum</name>
    <dbReference type="NCBI Taxonomy" id="80872"/>
    <lineage>
        <taxon>Bacteria</taxon>
        <taxon>Bacillati</taxon>
        <taxon>Actinomycetota</taxon>
        <taxon>Actinomycetes</taxon>
        <taxon>Cryptosporangiales</taxon>
        <taxon>Cryptosporangiaceae</taxon>
        <taxon>Cryptosporangium</taxon>
    </lineage>
</organism>
<dbReference type="InterPro" id="IPR011712">
    <property type="entry name" value="Sig_transdc_His_kin_sub3_dim/P"/>
</dbReference>
<keyword evidence="6" id="KW-0418">Kinase</keyword>
<keyword evidence="5" id="KW-0547">Nucleotide-binding</keyword>
<feature type="transmembrane region" description="Helical" evidence="11">
    <location>
        <begin position="217"/>
        <end position="238"/>
    </location>
</feature>
<feature type="domain" description="DUF7134" evidence="14">
    <location>
        <begin position="152"/>
        <end position="260"/>
    </location>
</feature>
<keyword evidence="9" id="KW-0175">Coiled coil</keyword>
<dbReference type="EC" id="2.7.13.3" evidence="2"/>
<dbReference type="Pfam" id="PF07730">
    <property type="entry name" value="HisKA_3"/>
    <property type="match status" value="1"/>
</dbReference>
<feature type="transmembrane region" description="Helical" evidence="11">
    <location>
        <begin position="176"/>
        <end position="197"/>
    </location>
</feature>
<dbReference type="InterPro" id="IPR055558">
    <property type="entry name" value="DUF7134"/>
</dbReference>
<evidence type="ECO:0000256" key="9">
    <source>
        <dbReference type="SAM" id="Coils"/>
    </source>
</evidence>
<dbReference type="InterPro" id="IPR003594">
    <property type="entry name" value="HATPase_dom"/>
</dbReference>
<evidence type="ECO:0000313" key="15">
    <source>
        <dbReference type="EMBL" id="GAA0270836.1"/>
    </source>
</evidence>
<comment type="caution">
    <text evidence="15">The sequence shown here is derived from an EMBL/GenBank/DDBJ whole genome shotgun (WGS) entry which is preliminary data.</text>
</comment>
<keyword evidence="11" id="KW-0812">Transmembrane</keyword>
<feature type="region of interest" description="Disordered" evidence="10">
    <location>
        <begin position="466"/>
        <end position="499"/>
    </location>
</feature>
<feature type="domain" description="Histidine kinase/HSP90-like ATPase" evidence="12">
    <location>
        <begin position="414"/>
        <end position="509"/>
    </location>
</feature>
<dbReference type="SUPFAM" id="SSF55874">
    <property type="entry name" value="ATPase domain of HSP90 chaperone/DNA topoisomerase II/histidine kinase"/>
    <property type="match status" value="1"/>
</dbReference>
<keyword evidence="11" id="KW-0472">Membrane</keyword>
<keyword evidence="11" id="KW-1133">Transmembrane helix</keyword>
<evidence type="ECO:0000256" key="6">
    <source>
        <dbReference type="ARBA" id="ARBA00022777"/>
    </source>
</evidence>
<dbReference type="Gene3D" id="1.20.5.1930">
    <property type="match status" value="1"/>
</dbReference>
<evidence type="ECO:0000256" key="1">
    <source>
        <dbReference type="ARBA" id="ARBA00000085"/>
    </source>
</evidence>
<gene>
    <name evidence="15" type="ORF">GCM10009539_67570</name>
</gene>
<keyword evidence="3" id="KW-0597">Phosphoprotein</keyword>
<proteinExistence type="predicted"/>
<dbReference type="Pfam" id="PF02518">
    <property type="entry name" value="HATPase_c"/>
    <property type="match status" value="1"/>
</dbReference>
<protein>
    <recommendedName>
        <fullName evidence="2">histidine kinase</fullName>
        <ecNumber evidence="2">2.7.13.3</ecNumber>
    </recommendedName>
</protein>
<evidence type="ECO:0000256" key="4">
    <source>
        <dbReference type="ARBA" id="ARBA00022679"/>
    </source>
</evidence>
<dbReference type="PANTHER" id="PTHR24421">
    <property type="entry name" value="NITRATE/NITRITE SENSOR PROTEIN NARX-RELATED"/>
    <property type="match status" value="1"/>
</dbReference>
<accession>A0ABN0V1J8</accession>
<evidence type="ECO:0000259" key="14">
    <source>
        <dbReference type="Pfam" id="PF23539"/>
    </source>
</evidence>
<evidence type="ECO:0000313" key="16">
    <source>
        <dbReference type="Proteomes" id="UP001500967"/>
    </source>
</evidence>
<evidence type="ECO:0000256" key="8">
    <source>
        <dbReference type="ARBA" id="ARBA00023012"/>
    </source>
</evidence>
<dbReference type="PANTHER" id="PTHR24421:SF10">
    <property type="entry name" value="NITRATE_NITRITE SENSOR PROTEIN NARQ"/>
    <property type="match status" value="1"/>
</dbReference>
<feature type="transmembrane region" description="Helical" evidence="11">
    <location>
        <begin position="245"/>
        <end position="262"/>
    </location>
</feature>
<dbReference type="Pfam" id="PF23539">
    <property type="entry name" value="DUF7134"/>
    <property type="match status" value="1"/>
</dbReference>
<evidence type="ECO:0000256" key="3">
    <source>
        <dbReference type="ARBA" id="ARBA00022553"/>
    </source>
</evidence>
<evidence type="ECO:0000256" key="2">
    <source>
        <dbReference type="ARBA" id="ARBA00012438"/>
    </source>
</evidence>
<dbReference type="InterPro" id="IPR036890">
    <property type="entry name" value="HATPase_C_sf"/>
</dbReference>
<keyword evidence="4" id="KW-0808">Transferase</keyword>
<dbReference type="EMBL" id="BAAAGX010000029">
    <property type="protein sequence ID" value="GAA0270836.1"/>
    <property type="molecule type" value="Genomic_DNA"/>
</dbReference>
<evidence type="ECO:0000259" key="13">
    <source>
        <dbReference type="Pfam" id="PF07730"/>
    </source>
</evidence>
<evidence type="ECO:0000256" key="11">
    <source>
        <dbReference type="SAM" id="Phobius"/>
    </source>
</evidence>
<reference evidence="15 16" key="1">
    <citation type="journal article" date="2019" name="Int. J. Syst. Evol. Microbiol.">
        <title>The Global Catalogue of Microorganisms (GCM) 10K type strain sequencing project: providing services to taxonomists for standard genome sequencing and annotation.</title>
        <authorList>
            <consortium name="The Broad Institute Genomics Platform"/>
            <consortium name="The Broad Institute Genome Sequencing Center for Infectious Disease"/>
            <person name="Wu L."/>
            <person name="Ma J."/>
        </authorList>
    </citation>
    <scope>NUCLEOTIDE SEQUENCE [LARGE SCALE GENOMIC DNA]</scope>
    <source>
        <strain evidence="15 16">JCM 10425</strain>
    </source>
</reference>
<evidence type="ECO:0000256" key="7">
    <source>
        <dbReference type="ARBA" id="ARBA00022840"/>
    </source>
</evidence>
<dbReference type="CDD" id="cd16917">
    <property type="entry name" value="HATPase_UhpB-NarQ-NarX-like"/>
    <property type="match status" value="1"/>
</dbReference>
<feature type="coiled-coil region" evidence="9">
    <location>
        <begin position="270"/>
        <end position="297"/>
    </location>
</feature>